<feature type="domain" description="PDZ" evidence="2">
    <location>
        <begin position="135"/>
        <end position="204"/>
    </location>
</feature>
<proteinExistence type="predicted"/>
<dbReference type="GO" id="GO:0006508">
    <property type="term" value="P:proteolysis"/>
    <property type="evidence" value="ECO:0007669"/>
    <property type="project" value="UniProtKB-KW"/>
</dbReference>
<comment type="caution">
    <text evidence="3">The sequence shown here is derived from an EMBL/GenBank/DDBJ whole genome shotgun (WGS) entry which is preliminary data.</text>
</comment>
<dbReference type="Gene3D" id="2.30.42.10">
    <property type="match status" value="1"/>
</dbReference>
<sequence length="388" mass="39881">MSPTRGRARHRQRRRASRWLVVLVVALVLVVLAGAVASRIQLGDYALVPGVAQPVTGLISVPGGQAARVQGQLLLTDVGVEPVTALSWLWDQLSSTTQVVPASALTGGLPSSELVAEGQVDMAEAQLTAEAVALRQLGLPVPERDVGVVLFALVPGTPAYAHLAVGDVVASLDGNPTTSPAALVRAVQRCRPGQSVVLEVGTVAHPTRLRPIRLRLGRQRVDGRVEPLLGVPYDTGPAADGMGTQPLYQLPRRLVLASDGIGGPSAGLAFTLGILDRLAGGDLTGGQVVAVTGTIDPNGAVGEIGGLPQKTVAVERAGARYFLVPAAQVGQAEAVAHRGLRVLGVRSLAQALADLRRLGGRLGPAAHGPPPGPAGHAVPAQWPSSPWS</sequence>
<name>A0ABV6C1Q8_9ACTN</name>
<dbReference type="SUPFAM" id="SSF50156">
    <property type="entry name" value="PDZ domain-like"/>
    <property type="match status" value="1"/>
</dbReference>
<dbReference type="InterPro" id="IPR001478">
    <property type="entry name" value="PDZ"/>
</dbReference>
<dbReference type="InterPro" id="IPR020568">
    <property type="entry name" value="Ribosomal_Su5_D2-typ_SF"/>
</dbReference>
<dbReference type="InterPro" id="IPR014721">
    <property type="entry name" value="Ribsml_uS5_D2-typ_fold_subgr"/>
</dbReference>
<organism evidence="3 4">
    <name type="scientific">Aciditerrimonas ferrireducens</name>
    <dbReference type="NCBI Taxonomy" id="667306"/>
    <lineage>
        <taxon>Bacteria</taxon>
        <taxon>Bacillati</taxon>
        <taxon>Actinomycetota</taxon>
        <taxon>Acidimicrobiia</taxon>
        <taxon>Acidimicrobiales</taxon>
        <taxon>Acidimicrobiaceae</taxon>
        <taxon>Aciditerrimonas</taxon>
    </lineage>
</organism>
<protein>
    <submittedName>
        <fullName evidence="3">S16 family serine protease</fullName>
        <ecNumber evidence="3">3.4.21.-</ecNumber>
    </submittedName>
</protein>
<evidence type="ECO:0000259" key="2">
    <source>
        <dbReference type="SMART" id="SM00228"/>
    </source>
</evidence>
<dbReference type="Proteomes" id="UP001589788">
    <property type="component" value="Unassembled WGS sequence"/>
</dbReference>
<gene>
    <name evidence="3" type="ORF">ACFFRE_05625</name>
</gene>
<evidence type="ECO:0000313" key="3">
    <source>
        <dbReference type="EMBL" id="MFC0081625.1"/>
    </source>
</evidence>
<dbReference type="GO" id="GO:0008233">
    <property type="term" value="F:peptidase activity"/>
    <property type="evidence" value="ECO:0007669"/>
    <property type="project" value="UniProtKB-KW"/>
</dbReference>
<dbReference type="RefSeq" id="WP_377788915.1">
    <property type="nucleotide sequence ID" value="NZ_JBHLYQ010000040.1"/>
</dbReference>
<evidence type="ECO:0000256" key="1">
    <source>
        <dbReference type="SAM" id="MobiDB-lite"/>
    </source>
</evidence>
<accession>A0ABV6C1Q8</accession>
<feature type="region of interest" description="Disordered" evidence="1">
    <location>
        <begin position="362"/>
        <end position="388"/>
    </location>
</feature>
<evidence type="ECO:0000313" key="4">
    <source>
        <dbReference type="Proteomes" id="UP001589788"/>
    </source>
</evidence>
<keyword evidence="4" id="KW-1185">Reference proteome</keyword>
<dbReference type="Pfam" id="PF05362">
    <property type="entry name" value="Lon_C"/>
    <property type="match status" value="1"/>
</dbReference>
<keyword evidence="3" id="KW-0378">Hydrolase</keyword>
<dbReference type="SMART" id="SM00228">
    <property type="entry name" value="PDZ"/>
    <property type="match status" value="1"/>
</dbReference>
<dbReference type="EMBL" id="JBHLYQ010000040">
    <property type="protein sequence ID" value="MFC0081625.1"/>
    <property type="molecule type" value="Genomic_DNA"/>
</dbReference>
<dbReference type="InterPro" id="IPR008269">
    <property type="entry name" value="Lon_proteolytic"/>
</dbReference>
<dbReference type="EC" id="3.4.21.-" evidence="3"/>
<dbReference type="SUPFAM" id="SSF54211">
    <property type="entry name" value="Ribosomal protein S5 domain 2-like"/>
    <property type="match status" value="1"/>
</dbReference>
<keyword evidence="3" id="KW-0645">Protease</keyword>
<dbReference type="Gene3D" id="3.30.230.10">
    <property type="match status" value="1"/>
</dbReference>
<dbReference type="InterPro" id="IPR036034">
    <property type="entry name" value="PDZ_sf"/>
</dbReference>
<reference evidence="3 4" key="1">
    <citation type="submission" date="2024-09" db="EMBL/GenBank/DDBJ databases">
        <authorList>
            <person name="Sun Q."/>
            <person name="Mori K."/>
        </authorList>
    </citation>
    <scope>NUCLEOTIDE SEQUENCE [LARGE SCALE GENOMIC DNA]</scope>
    <source>
        <strain evidence="3 4">JCM 15389</strain>
    </source>
</reference>